<keyword evidence="4" id="KW-0132">Cell division</keyword>
<feature type="region of interest" description="Disordered" evidence="1">
    <location>
        <begin position="57"/>
        <end position="108"/>
    </location>
</feature>
<dbReference type="Gene3D" id="3.30.70.1070">
    <property type="entry name" value="Sporulation related repeat"/>
    <property type="match status" value="1"/>
</dbReference>
<feature type="transmembrane region" description="Helical" evidence="2">
    <location>
        <begin position="35"/>
        <end position="53"/>
    </location>
</feature>
<organism evidence="4 5">
    <name type="scientific">Photobacterium halotolerans</name>
    <dbReference type="NCBI Taxonomy" id="265726"/>
    <lineage>
        <taxon>Bacteria</taxon>
        <taxon>Pseudomonadati</taxon>
        <taxon>Pseudomonadota</taxon>
        <taxon>Gammaproteobacteria</taxon>
        <taxon>Vibrionales</taxon>
        <taxon>Vibrionaceae</taxon>
        <taxon>Photobacterium</taxon>
    </lineage>
</organism>
<comment type="caution">
    <text evidence="4">The sequence shown here is derived from an EMBL/GenBank/DDBJ whole genome shotgun (WGS) entry which is preliminary data.</text>
</comment>
<dbReference type="InterPro" id="IPR052521">
    <property type="entry name" value="Cell_div_SPOR-domain"/>
</dbReference>
<proteinExistence type="predicted"/>
<feature type="domain" description="SPOR" evidence="3">
    <location>
        <begin position="134"/>
        <end position="213"/>
    </location>
</feature>
<name>A0A0F5VEG8_9GAMM</name>
<dbReference type="GO" id="GO:0051301">
    <property type="term" value="P:cell division"/>
    <property type="evidence" value="ECO:0007669"/>
    <property type="project" value="UniProtKB-KW"/>
</dbReference>
<feature type="compositionally biased region" description="Polar residues" evidence="1">
    <location>
        <begin position="57"/>
        <end position="68"/>
    </location>
</feature>
<evidence type="ECO:0000256" key="1">
    <source>
        <dbReference type="SAM" id="MobiDB-lite"/>
    </source>
</evidence>
<gene>
    <name evidence="4" type="ORF">KY46_09165</name>
</gene>
<reference evidence="4 5" key="1">
    <citation type="submission" date="2014-12" db="EMBL/GenBank/DDBJ databases">
        <title>Mercury Reductase activity and rhizosphere competence traits in the genome of root associated Photobacterium halotolerans MELD1.</title>
        <authorList>
            <person name="Mathew D.C."/>
            <person name="Huang C.-C."/>
        </authorList>
    </citation>
    <scope>NUCLEOTIDE SEQUENCE [LARGE SCALE GENOMIC DNA]</scope>
    <source>
        <strain evidence="4 5">MELD1</strain>
    </source>
</reference>
<dbReference type="STRING" id="265726.KY46_09165"/>
<dbReference type="Proteomes" id="UP000033633">
    <property type="component" value="Unassembled WGS sequence"/>
</dbReference>
<dbReference type="PATRIC" id="fig|265726.11.peg.3983"/>
<keyword evidence="4" id="KW-0131">Cell cycle</keyword>
<feature type="compositionally biased region" description="Basic residues" evidence="1">
    <location>
        <begin position="9"/>
        <end position="21"/>
    </location>
</feature>
<dbReference type="GO" id="GO:0042834">
    <property type="term" value="F:peptidoglycan binding"/>
    <property type="evidence" value="ECO:0007669"/>
    <property type="project" value="InterPro"/>
</dbReference>
<feature type="region of interest" description="Disordered" evidence="1">
    <location>
        <begin position="1"/>
        <end position="29"/>
    </location>
</feature>
<keyword evidence="5" id="KW-1185">Reference proteome</keyword>
<dbReference type="PROSITE" id="PS51724">
    <property type="entry name" value="SPOR"/>
    <property type="match status" value="1"/>
</dbReference>
<dbReference type="AlphaFoldDB" id="A0A0F5VEG8"/>
<accession>A0A0F5VEG8</accession>
<keyword evidence="2" id="KW-1133">Transmembrane helix</keyword>
<feature type="compositionally biased region" description="Basic and acidic residues" evidence="1">
    <location>
        <begin position="84"/>
        <end position="94"/>
    </location>
</feature>
<sequence>MATKDYVKRGRAAKKPARKTPSRGSQPSGQFPVKWALIALCLVTALGYGLYFLSSSPQPAVSDTTPARQTPVKDKTPPAPAAKPKQETSTKVDTKPVTAPKPQEKLPPKPAEKWRYIEELENKEVQVEAKKVPEKPGRPYLMQCGAYRSPAQAEERKAMIAFQGLTSQIKVSQGEKGSWYRVVLGPYPQKRKAESDRNMLRRAGIEPCAIWYWDA</sequence>
<dbReference type="Pfam" id="PF05036">
    <property type="entry name" value="SPOR"/>
    <property type="match status" value="1"/>
</dbReference>
<dbReference type="SUPFAM" id="SSF110997">
    <property type="entry name" value="Sporulation related repeat"/>
    <property type="match status" value="1"/>
</dbReference>
<dbReference type="RefSeq" id="WP_046220481.1">
    <property type="nucleotide sequence ID" value="NZ_JWYV01000006.1"/>
</dbReference>
<evidence type="ECO:0000313" key="5">
    <source>
        <dbReference type="Proteomes" id="UP000033633"/>
    </source>
</evidence>
<keyword evidence="2" id="KW-0812">Transmembrane</keyword>
<dbReference type="InterPro" id="IPR036680">
    <property type="entry name" value="SPOR-like_sf"/>
</dbReference>
<evidence type="ECO:0000313" key="4">
    <source>
        <dbReference type="EMBL" id="KKD00187.1"/>
    </source>
</evidence>
<dbReference type="PANTHER" id="PTHR38687">
    <property type="entry name" value="CELL DIVISION PROTEIN DEDD-RELATED"/>
    <property type="match status" value="1"/>
</dbReference>
<dbReference type="OrthoDB" id="8558195at2"/>
<keyword evidence="2" id="KW-0472">Membrane</keyword>
<dbReference type="PANTHER" id="PTHR38687:SF2">
    <property type="entry name" value="CELL DIVISION PROTEIN FTSN"/>
    <property type="match status" value="1"/>
</dbReference>
<dbReference type="InterPro" id="IPR007730">
    <property type="entry name" value="SPOR-like_dom"/>
</dbReference>
<evidence type="ECO:0000259" key="3">
    <source>
        <dbReference type="PROSITE" id="PS51724"/>
    </source>
</evidence>
<protein>
    <submittedName>
        <fullName evidence="4">Cell division protein</fullName>
    </submittedName>
</protein>
<evidence type="ECO:0000256" key="2">
    <source>
        <dbReference type="SAM" id="Phobius"/>
    </source>
</evidence>
<dbReference type="EMBL" id="JWYV01000006">
    <property type="protein sequence ID" value="KKD00187.1"/>
    <property type="molecule type" value="Genomic_DNA"/>
</dbReference>